<dbReference type="EMBL" id="KB740850">
    <property type="protein sequence ID" value="ENN78633.1"/>
    <property type="molecule type" value="Genomic_DNA"/>
</dbReference>
<accession>N6TL08</accession>
<proteinExistence type="predicted"/>
<protein>
    <submittedName>
        <fullName evidence="2">Uncharacterized protein</fullName>
    </submittedName>
</protein>
<dbReference type="HOGENOM" id="CLU_2815074_0_0_1"/>
<feature type="compositionally biased region" description="Polar residues" evidence="1">
    <location>
        <begin position="34"/>
        <end position="56"/>
    </location>
</feature>
<reference evidence="2" key="1">
    <citation type="journal article" date="2013" name="Genome Biol.">
        <title>Draft genome of the mountain pine beetle, Dendroctonus ponderosae Hopkins, a major forest pest.</title>
        <authorList>
            <person name="Keeling C.I."/>
            <person name="Yuen M.M."/>
            <person name="Liao N.Y."/>
            <person name="Docking T.R."/>
            <person name="Chan S.K."/>
            <person name="Taylor G.A."/>
            <person name="Palmquist D.L."/>
            <person name="Jackman S.D."/>
            <person name="Nguyen A."/>
            <person name="Li M."/>
            <person name="Henderson H."/>
            <person name="Janes J.K."/>
            <person name="Zhao Y."/>
            <person name="Pandoh P."/>
            <person name="Moore R."/>
            <person name="Sperling F.A."/>
            <person name="Huber D.P."/>
            <person name="Birol I."/>
            <person name="Jones S.J."/>
            <person name="Bohlmann J."/>
        </authorList>
    </citation>
    <scope>NUCLEOTIDE SEQUENCE</scope>
</reference>
<gene>
    <name evidence="2" type="ORF">YQE_04895</name>
</gene>
<dbReference type="AlphaFoldDB" id="N6TL08"/>
<name>N6TL08_DENPD</name>
<feature type="non-terminal residue" evidence="2">
    <location>
        <position position="1"/>
    </location>
</feature>
<sequence>MAFMLPYVKRNWEIFHVDRVGKPAKQVDADNNHISEANSNILASRGTSSKTANQSPKAIAKTSTNHR</sequence>
<evidence type="ECO:0000313" key="2">
    <source>
        <dbReference type="EMBL" id="ENN78633.1"/>
    </source>
</evidence>
<feature type="region of interest" description="Disordered" evidence="1">
    <location>
        <begin position="28"/>
        <end position="67"/>
    </location>
</feature>
<evidence type="ECO:0000256" key="1">
    <source>
        <dbReference type="SAM" id="MobiDB-lite"/>
    </source>
</evidence>
<organism evidence="2">
    <name type="scientific">Dendroctonus ponderosae</name>
    <name type="common">Mountain pine beetle</name>
    <dbReference type="NCBI Taxonomy" id="77166"/>
    <lineage>
        <taxon>Eukaryota</taxon>
        <taxon>Metazoa</taxon>
        <taxon>Ecdysozoa</taxon>
        <taxon>Arthropoda</taxon>
        <taxon>Hexapoda</taxon>
        <taxon>Insecta</taxon>
        <taxon>Pterygota</taxon>
        <taxon>Neoptera</taxon>
        <taxon>Endopterygota</taxon>
        <taxon>Coleoptera</taxon>
        <taxon>Polyphaga</taxon>
        <taxon>Cucujiformia</taxon>
        <taxon>Curculionidae</taxon>
        <taxon>Scolytinae</taxon>
        <taxon>Dendroctonus</taxon>
    </lineage>
</organism>